<feature type="region of interest" description="Disordered" evidence="1">
    <location>
        <begin position="345"/>
        <end position="390"/>
    </location>
</feature>
<dbReference type="InterPro" id="IPR007111">
    <property type="entry name" value="NACHT_NTPase"/>
</dbReference>
<dbReference type="Pfam" id="PF05729">
    <property type="entry name" value="NACHT"/>
    <property type="match status" value="1"/>
</dbReference>
<dbReference type="Gene3D" id="3.40.50.300">
    <property type="entry name" value="P-loop containing nucleotide triphosphate hydrolases"/>
    <property type="match status" value="1"/>
</dbReference>
<dbReference type="RefSeq" id="WP_152776433.1">
    <property type="nucleotide sequence ID" value="NZ_VJZC01000515.1"/>
</dbReference>
<feature type="compositionally biased region" description="Low complexity" evidence="1">
    <location>
        <begin position="347"/>
        <end position="357"/>
    </location>
</feature>
<organism evidence="4 5">
    <name type="scientific">Streptomyces spongiae</name>
    <dbReference type="NCBI Taxonomy" id="565072"/>
    <lineage>
        <taxon>Bacteria</taxon>
        <taxon>Bacillati</taxon>
        <taxon>Actinomycetota</taxon>
        <taxon>Actinomycetes</taxon>
        <taxon>Kitasatosporales</taxon>
        <taxon>Streptomycetaceae</taxon>
        <taxon>Streptomyces</taxon>
    </lineage>
</organism>
<dbReference type="PROSITE" id="PS50837">
    <property type="entry name" value="NACHT"/>
    <property type="match status" value="1"/>
</dbReference>
<dbReference type="Proteomes" id="UP000400924">
    <property type="component" value="Unassembled WGS sequence"/>
</dbReference>
<sequence>MADVSLADDESPEPRVHNEVNGAVHGTVIQSGRTGRVTVNNYYTSPARTPEDERDDRDDRDELAEAADELADAVRDRWQREEKRRRLTDPILLPVRWTTAAGNPMDHWENICGTPRGRTAAPLALDGDLEHIAGTYRKIPSGRLVVLGEAGSGKTVLGLRLVLELLETRPPGAPVPEIFSLGSWDPRADSLENWLSSRLSRDTSGLATVTADGRTLATALVEKELILPVLDGFDEIADKLRAAALEQLSETTMPLVLTSRTAQYRSAVRNTRGLKRAAAVELTALGPDDAKDYLVRGSSRDVTRAWEDVLAKLRDSPDDPAGANLRDVLATPLMVALALAVHGEGAEAGSDSDSGSGDDSKEAESQGAESQDAESQGAGPKRGPETLLDTRLFRTRDDLEKHLLSSFIPSVYRRRPGDRHTAASPAWSPEQAQRWLGYLADHLRQRHRPDLEWWKLGTSMSLGARTAVISFLAGLSFMLTTAIGTIPVDLIATSHGLGFAIRRGVVVGVLHGLVGGVAFGYIYRLADRSDLLKPSPVRVRLFGGPRQLGARFSAKVVTGSLVAFGVALAILLVDRLVVPPLGLDDGLGGGLLSAVVFPLEIGLGAGLALGLMAWLETPIDVKTSVSCADLLRSNRTNVIAHLLVWAFALGLVAGLVGSFTETPLRSLQLGLAFGIQGAFAAGIGYGLSLTAWCQWVALVRIWLPLTGRLPWRLVAFLEDACERGALRRAGAVYQFRHARLQDHLSGTLGE</sequence>
<evidence type="ECO:0000313" key="5">
    <source>
        <dbReference type="Proteomes" id="UP000400924"/>
    </source>
</evidence>
<dbReference type="EMBL" id="VJZC01000515">
    <property type="protein sequence ID" value="MPY63128.1"/>
    <property type="molecule type" value="Genomic_DNA"/>
</dbReference>
<feature type="transmembrane region" description="Helical" evidence="2">
    <location>
        <begin position="556"/>
        <end position="578"/>
    </location>
</feature>
<feature type="transmembrane region" description="Helical" evidence="2">
    <location>
        <begin position="679"/>
        <end position="703"/>
    </location>
</feature>
<proteinExistence type="predicted"/>
<feature type="transmembrane region" description="Helical" evidence="2">
    <location>
        <begin position="590"/>
        <end position="615"/>
    </location>
</feature>
<protein>
    <submittedName>
        <fullName evidence="4">NACHT domain-containing protein</fullName>
    </submittedName>
</protein>
<comment type="caution">
    <text evidence="4">The sequence shown here is derived from an EMBL/GenBank/DDBJ whole genome shotgun (WGS) entry which is preliminary data.</text>
</comment>
<evidence type="ECO:0000256" key="1">
    <source>
        <dbReference type="SAM" id="MobiDB-lite"/>
    </source>
</evidence>
<feature type="domain" description="NACHT" evidence="3">
    <location>
        <begin position="142"/>
        <end position="250"/>
    </location>
</feature>
<keyword evidence="2" id="KW-1133">Transmembrane helix</keyword>
<accession>A0A5N8XVP1</accession>
<dbReference type="OrthoDB" id="419058at2"/>
<feature type="transmembrane region" description="Helical" evidence="2">
    <location>
        <begin position="636"/>
        <end position="659"/>
    </location>
</feature>
<evidence type="ECO:0000256" key="2">
    <source>
        <dbReference type="SAM" id="Phobius"/>
    </source>
</evidence>
<feature type="transmembrane region" description="Helical" evidence="2">
    <location>
        <begin position="467"/>
        <end position="488"/>
    </location>
</feature>
<keyword evidence="2" id="KW-0472">Membrane</keyword>
<dbReference type="InterPro" id="IPR027417">
    <property type="entry name" value="P-loop_NTPase"/>
</dbReference>
<dbReference type="AlphaFoldDB" id="A0A5N8XVP1"/>
<evidence type="ECO:0000313" key="4">
    <source>
        <dbReference type="EMBL" id="MPY63128.1"/>
    </source>
</evidence>
<feature type="transmembrane region" description="Helical" evidence="2">
    <location>
        <begin position="500"/>
        <end position="523"/>
    </location>
</feature>
<reference evidence="4 5" key="1">
    <citation type="submission" date="2019-07" db="EMBL/GenBank/DDBJ databases">
        <title>New species of Amycolatopsis and Streptomyces.</title>
        <authorList>
            <person name="Duangmal K."/>
            <person name="Teo W.F.A."/>
            <person name="Lipun K."/>
        </authorList>
    </citation>
    <scope>NUCLEOTIDE SEQUENCE [LARGE SCALE GENOMIC DNA]</scope>
    <source>
        <strain evidence="4 5">NBRC 106415</strain>
    </source>
</reference>
<gene>
    <name evidence="4" type="ORF">FNH08_40050</name>
</gene>
<evidence type="ECO:0000259" key="3">
    <source>
        <dbReference type="PROSITE" id="PS50837"/>
    </source>
</evidence>
<keyword evidence="2" id="KW-0812">Transmembrane</keyword>
<dbReference type="SUPFAM" id="SSF52540">
    <property type="entry name" value="P-loop containing nucleoside triphosphate hydrolases"/>
    <property type="match status" value="1"/>
</dbReference>
<keyword evidence="5" id="KW-1185">Reference proteome</keyword>
<name>A0A5N8XVP1_9ACTN</name>